<gene>
    <name evidence="3" type="ORF">LAS9267_00072</name>
</gene>
<keyword evidence="2" id="KW-0472">Membrane</keyword>
<keyword evidence="2" id="KW-0812">Transmembrane</keyword>
<dbReference type="Proteomes" id="UP000239650">
    <property type="component" value="Unassembled WGS sequence"/>
</dbReference>
<evidence type="ECO:0000313" key="3">
    <source>
        <dbReference type="EMBL" id="SPE18426.1"/>
    </source>
</evidence>
<reference evidence="3 4" key="1">
    <citation type="submission" date="2018-02" db="EMBL/GenBank/DDBJ databases">
        <authorList>
            <person name="Rodrigo-Torres L."/>
            <person name="Arahal R. D."/>
            <person name="Lucena T."/>
        </authorList>
    </citation>
    <scope>NUCLEOTIDE SEQUENCE [LARGE SCALE GENOMIC DNA]</scope>
    <source>
        <strain evidence="3 4">CECT 9267</strain>
    </source>
</reference>
<evidence type="ECO:0000256" key="2">
    <source>
        <dbReference type="SAM" id="Phobius"/>
    </source>
</evidence>
<feature type="compositionally biased region" description="Polar residues" evidence="1">
    <location>
        <begin position="50"/>
        <end position="62"/>
    </location>
</feature>
<sequence length="234" mass="25876">MSKKIQDENGNTFVEVKPLYKRWWIWVLAVVVIIFIFAALSGGSDDTKESNATAHTTTSAEKGNSKNRTDNSNSLTIDYNKVPIISEKTYKLSVSDTTWNSASVSISSARVIKVKPFEYNSESGKKAEGLIILNVAVKPSRDLTATFPDQGTIITNDGQQQEAIMPSMKGVTTNWGGDIANGANKSGDVIFPLEKLNNISDIKSLRYKFNASYDTDDYEDENSNHNYDLTINLD</sequence>
<organism evidence="3 4">
    <name type="scientific">Latilactobacillus sakei</name>
    <name type="common">Lactobacillus sakei</name>
    <dbReference type="NCBI Taxonomy" id="1599"/>
    <lineage>
        <taxon>Bacteria</taxon>
        <taxon>Bacillati</taxon>
        <taxon>Bacillota</taxon>
        <taxon>Bacilli</taxon>
        <taxon>Lactobacillales</taxon>
        <taxon>Lactobacillaceae</taxon>
        <taxon>Latilactobacillus</taxon>
    </lineage>
</organism>
<keyword evidence="2" id="KW-1133">Transmembrane helix</keyword>
<protein>
    <submittedName>
        <fullName evidence="3">Uncharacterized protein</fullName>
    </submittedName>
</protein>
<dbReference type="GeneID" id="57133590"/>
<feature type="region of interest" description="Disordered" evidence="1">
    <location>
        <begin position="44"/>
        <end position="72"/>
    </location>
</feature>
<dbReference type="AlphaFoldDB" id="A0A095ADE9"/>
<comment type="caution">
    <text evidence="3">The sequence shown here is derived from an EMBL/GenBank/DDBJ whole genome shotgun (WGS) entry which is preliminary data.</text>
</comment>
<proteinExistence type="predicted"/>
<evidence type="ECO:0000313" key="4">
    <source>
        <dbReference type="Proteomes" id="UP000239650"/>
    </source>
</evidence>
<evidence type="ECO:0000256" key="1">
    <source>
        <dbReference type="SAM" id="MobiDB-lite"/>
    </source>
</evidence>
<name>A0A095ADE9_LATSK</name>
<dbReference type="RefSeq" id="WP_016264895.1">
    <property type="nucleotide sequence ID" value="NZ_BJLN01000007.1"/>
</dbReference>
<dbReference type="EMBL" id="OKRC01000001">
    <property type="protein sequence ID" value="SPE18426.1"/>
    <property type="molecule type" value="Genomic_DNA"/>
</dbReference>
<feature type="transmembrane region" description="Helical" evidence="2">
    <location>
        <begin position="23"/>
        <end position="40"/>
    </location>
</feature>
<accession>A0A095ADE9</accession>